<keyword evidence="12" id="KW-1185">Reference proteome</keyword>
<evidence type="ECO:0000256" key="7">
    <source>
        <dbReference type="ARBA" id="ARBA00023136"/>
    </source>
</evidence>
<organism evidence="11 12">
    <name type="scientific">Lactobacillus colini</name>
    <dbReference type="NCBI Taxonomy" id="1819254"/>
    <lineage>
        <taxon>Bacteria</taxon>
        <taxon>Bacillati</taxon>
        <taxon>Bacillota</taxon>
        <taxon>Bacilli</taxon>
        <taxon>Lactobacillales</taxon>
        <taxon>Lactobacillaceae</taxon>
        <taxon>Lactobacillus</taxon>
    </lineage>
</organism>
<evidence type="ECO:0000256" key="9">
    <source>
        <dbReference type="SAM" id="Phobius"/>
    </source>
</evidence>
<dbReference type="PIRSF" id="PIRSF006351">
    <property type="entry name" value="PTS_EIIC-Cellobiose"/>
    <property type="match status" value="1"/>
</dbReference>
<dbReference type="InterPro" id="IPR004796">
    <property type="entry name" value="PTS_IIC_cello"/>
</dbReference>
<evidence type="ECO:0000256" key="1">
    <source>
        <dbReference type="ARBA" id="ARBA00004651"/>
    </source>
</evidence>
<evidence type="ECO:0000256" key="5">
    <source>
        <dbReference type="ARBA" id="ARBA00022692"/>
    </source>
</evidence>
<keyword evidence="6 9" id="KW-1133">Transmembrane helix</keyword>
<protein>
    <recommendedName>
        <fullName evidence="8">Permease IIC component</fullName>
    </recommendedName>
</protein>
<dbReference type="InterPro" id="IPR051088">
    <property type="entry name" value="PTS_Sugar-EIIC/EIIB"/>
</dbReference>
<feature type="domain" description="PTS EIIC type-3" evidence="10">
    <location>
        <begin position="8"/>
        <end position="395"/>
    </location>
</feature>
<feature type="transmembrane region" description="Helical" evidence="9">
    <location>
        <begin position="378"/>
        <end position="396"/>
    </location>
</feature>
<comment type="subcellular location">
    <subcellularLocation>
        <location evidence="1">Cell membrane</location>
        <topology evidence="1">Multi-pass membrane protein</topology>
    </subcellularLocation>
</comment>
<feature type="transmembrane region" description="Helical" evidence="9">
    <location>
        <begin position="67"/>
        <end position="85"/>
    </location>
</feature>
<evidence type="ECO:0000256" key="3">
    <source>
        <dbReference type="ARBA" id="ARBA00022475"/>
    </source>
</evidence>
<dbReference type="PANTHER" id="PTHR33989:SF4">
    <property type="entry name" value="PTS SYSTEM N,N'-DIACETYLCHITOBIOSE-SPECIFIC EIIC COMPONENT"/>
    <property type="match status" value="1"/>
</dbReference>
<feature type="transmembrane region" description="Helical" evidence="9">
    <location>
        <begin position="128"/>
        <end position="148"/>
    </location>
</feature>
<evidence type="ECO:0000256" key="8">
    <source>
        <dbReference type="PIRNR" id="PIRNR006351"/>
    </source>
</evidence>
<evidence type="ECO:0000256" key="2">
    <source>
        <dbReference type="ARBA" id="ARBA00022448"/>
    </source>
</evidence>
<dbReference type="RefSeq" id="WP_209687672.1">
    <property type="nucleotide sequence ID" value="NZ_JAGGLU010000022.1"/>
</dbReference>
<evidence type="ECO:0000256" key="6">
    <source>
        <dbReference type="ARBA" id="ARBA00022989"/>
    </source>
</evidence>
<dbReference type="Proteomes" id="UP001519292">
    <property type="component" value="Unassembled WGS sequence"/>
</dbReference>
<gene>
    <name evidence="11" type="ORF">J2Z60_002150</name>
</gene>
<dbReference type="PANTHER" id="PTHR33989">
    <property type="match status" value="1"/>
</dbReference>
<dbReference type="InterPro" id="IPR003352">
    <property type="entry name" value="PTS_EIIC"/>
</dbReference>
<evidence type="ECO:0000313" key="12">
    <source>
        <dbReference type="Proteomes" id="UP001519292"/>
    </source>
</evidence>
<keyword evidence="7 8" id="KW-0472">Membrane</keyword>
<evidence type="ECO:0000259" key="10">
    <source>
        <dbReference type="PROSITE" id="PS51105"/>
    </source>
</evidence>
<keyword evidence="2 8" id="KW-0813">Transport</keyword>
<comment type="caution">
    <text evidence="11">The sequence shown here is derived from an EMBL/GenBank/DDBJ whole genome shotgun (WGS) entry which is preliminary data.</text>
</comment>
<keyword evidence="3 8" id="KW-1003">Cell membrane</keyword>
<keyword evidence="4 8" id="KW-0762">Sugar transport</keyword>
<keyword evidence="5 9" id="KW-0812">Transmembrane</keyword>
<name>A0ABS4MGX9_9LACO</name>
<dbReference type="PROSITE" id="PS51105">
    <property type="entry name" value="PTS_EIIC_TYPE_3"/>
    <property type="match status" value="1"/>
</dbReference>
<feature type="transmembrane region" description="Helical" evidence="9">
    <location>
        <begin position="265"/>
        <end position="285"/>
    </location>
</feature>
<feature type="transmembrane region" description="Helical" evidence="9">
    <location>
        <begin position="328"/>
        <end position="349"/>
    </location>
</feature>
<dbReference type="EMBL" id="JAGGLU010000022">
    <property type="protein sequence ID" value="MBP2058959.1"/>
    <property type="molecule type" value="Genomic_DNA"/>
</dbReference>
<sequence length="410" mass="45729">MNKLINWLSISFAPKAKKLFSHPWIAAVADSMQKMVPFILAGSLIFIYNVIKSYVSALPDLSNISNFTFGMLGLIVAFLVASSVMENLHHQAYIQVAGLTSIAVYLVNMTPKINEKNIMQIDFSRFGASGLFVAIVNGLFVAIIFHLWSKIHLLEDSSIPDFFVNWINDIFPILISVAIATVFVFSLKLDIFKIIQWLFSPLQGFGQTLPGFILLSLIPAFFYTLGISSWSFNAITMPIFMAGITANIAAVKTGHAPMNIDTYEVMFTSALITLGGMGATLPLNILMFTAKAKKLKILSKVCIFPSLFNINEPLMYSTPVVMNPLLMIPIWINAIIGPIVIWIVMRIGLLNIPSKMIQVGQVPAPISSVMVTQDWRAIICYIVLFTIYLLVWYPFFKVYDNSLVKESTEK</sequence>
<accession>A0ABS4MGX9</accession>
<comment type="function">
    <text evidence="8">The phosphoenolpyruvate-dependent sugar phosphotransferase system (PTS), a major carbohydrate active -transport system, catalyzes the phosphorylation of incoming sugar substrates concomitant with their translocation across the cell membrane.</text>
</comment>
<evidence type="ECO:0000256" key="4">
    <source>
        <dbReference type="ARBA" id="ARBA00022597"/>
    </source>
</evidence>
<feature type="transmembrane region" description="Helical" evidence="9">
    <location>
        <begin position="170"/>
        <end position="191"/>
    </location>
</feature>
<dbReference type="Pfam" id="PF02378">
    <property type="entry name" value="PTS_EIIC"/>
    <property type="match status" value="1"/>
</dbReference>
<feature type="transmembrane region" description="Helical" evidence="9">
    <location>
        <begin position="35"/>
        <end position="55"/>
    </location>
</feature>
<dbReference type="InterPro" id="IPR004501">
    <property type="entry name" value="PTS_EIIC_3"/>
</dbReference>
<evidence type="ECO:0000313" key="11">
    <source>
        <dbReference type="EMBL" id="MBP2058959.1"/>
    </source>
</evidence>
<reference evidence="11 12" key="1">
    <citation type="submission" date="2021-03" db="EMBL/GenBank/DDBJ databases">
        <title>Genomic Encyclopedia of Type Strains, Phase IV (KMG-IV): sequencing the most valuable type-strain genomes for metagenomic binning, comparative biology and taxonomic classification.</title>
        <authorList>
            <person name="Goeker M."/>
        </authorList>
    </citation>
    <scope>NUCLEOTIDE SEQUENCE [LARGE SCALE GENOMIC DNA]</scope>
    <source>
        <strain evidence="11 12">DSM 101872</strain>
    </source>
</reference>
<proteinExistence type="predicted"/>